<dbReference type="OrthoDB" id="9906710at2"/>
<evidence type="ECO:0000313" key="2">
    <source>
        <dbReference type="EMBL" id="OJF92435.1"/>
    </source>
</evidence>
<dbReference type="EMBL" id="LSRP01000117">
    <property type="protein sequence ID" value="OJF92435.1"/>
    <property type="molecule type" value="Genomic_DNA"/>
</dbReference>
<accession>A0A657LP67</accession>
<sequence>MIKDGFQDKLLKKLSAIDRERLDAETMRKINTPRARSTFWADFRGSAAWSMRQQRRFLATILACVLIAVLAAKVSPALAVVWVLALCLVVLYSVCRFLYAILSMGYVFLTWKTKT</sequence>
<evidence type="ECO:0000313" key="3">
    <source>
        <dbReference type="Proteomes" id="UP000182661"/>
    </source>
</evidence>
<feature type="transmembrane region" description="Helical" evidence="1">
    <location>
        <begin position="80"/>
        <end position="109"/>
    </location>
</feature>
<protein>
    <submittedName>
        <fullName evidence="2">Uncharacterized protein</fullName>
    </submittedName>
</protein>
<keyword evidence="1" id="KW-0472">Membrane</keyword>
<proteinExistence type="predicted"/>
<keyword evidence="1" id="KW-0812">Transmembrane</keyword>
<dbReference type="RefSeq" id="WP_071834871.1">
    <property type="nucleotide sequence ID" value="NZ_LSRP01000117.1"/>
</dbReference>
<keyword evidence="1" id="KW-1133">Transmembrane helix</keyword>
<name>A0A657LP67_9HYPH</name>
<organism evidence="2 3">
    <name type="scientific">Pararhizobium antarcticum</name>
    <dbReference type="NCBI Taxonomy" id="1798805"/>
    <lineage>
        <taxon>Bacteria</taxon>
        <taxon>Pseudomonadati</taxon>
        <taxon>Pseudomonadota</taxon>
        <taxon>Alphaproteobacteria</taxon>
        <taxon>Hyphomicrobiales</taxon>
        <taxon>Rhizobiaceae</taxon>
        <taxon>Rhizobium/Agrobacterium group</taxon>
        <taxon>Pararhizobium</taxon>
    </lineage>
</organism>
<evidence type="ECO:0000256" key="1">
    <source>
        <dbReference type="SAM" id="Phobius"/>
    </source>
</evidence>
<gene>
    <name evidence="2" type="ORF">AX760_22730</name>
</gene>
<keyword evidence="3" id="KW-1185">Reference proteome</keyword>
<dbReference type="AlphaFoldDB" id="A0A657LP67"/>
<dbReference type="Proteomes" id="UP000182661">
    <property type="component" value="Unassembled WGS sequence"/>
</dbReference>
<comment type="caution">
    <text evidence="2">The sequence shown here is derived from an EMBL/GenBank/DDBJ whole genome shotgun (WGS) entry which is preliminary data.</text>
</comment>
<reference evidence="2 3" key="1">
    <citation type="submission" date="2016-02" db="EMBL/GenBank/DDBJ databases">
        <title>Genome sequencing of a beta-galactosidase producing bacteria Rhizobium sp. 59.</title>
        <authorList>
            <person name="Wang D."/>
            <person name="Kot W."/>
            <person name="Qin Y."/>
            <person name="Hansen L."/>
            <person name="Naqvi K."/>
            <person name="Rensing C."/>
        </authorList>
    </citation>
    <scope>NUCLEOTIDE SEQUENCE [LARGE SCALE GENOMIC DNA]</scope>
    <source>
        <strain evidence="2 3">59</strain>
    </source>
</reference>
<feature type="transmembrane region" description="Helical" evidence="1">
    <location>
        <begin position="57"/>
        <end position="74"/>
    </location>
</feature>